<protein>
    <submittedName>
        <fullName evidence="8">Cytochrome P450 monooxygenase-like protein</fullName>
    </submittedName>
</protein>
<dbReference type="InterPro" id="IPR036396">
    <property type="entry name" value="Cyt_P450_sf"/>
</dbReference>
<keyword evidence="7 8" id="KW-0503">Monooxygenase</keyword>
<gene>
    <name evidence="8" type="ORF">CC84DRAFT_1214661</name>
</gene>
<dbReference type="RefSeq" id="XP_018038493.1">
    <property type="nucleotide sequence ID" value="XM_018182660.1"/>
</dbReference>
<dbReference type="GO" id="GO:0016705">
    <property type="term" value="F:oxidoreductase activity, acting on paired donors, with incorporation or reduction of molecular oxygen"/>
    <property type="evidence" value="ECO:0007669"/>
    <property type="project" value="InterPro"/>
</dbReference>
<dbReference type="OrthoDB" id="1470350at2759"/>
<comment type="cofactor">
    <cofactor evidence="1 6">
        <name>heme</name>
        <dbReference type="ChEBI" id="CHEBI:30413"/>
    </cofactor>
</comment>
<dbReference type="PRINTS" id="PR00463">
    <property type="entry name" value="EP450I"/>
</dbReference>
<proteinExistence type="inferred from homology"/>
<evidence type="ECO:0000256" key="6">
    <source>
        <dbReference type="PIRSR" id="PIRSR602401-1"/>
    </source>
</evidence>
<dbReference type="PRINTS" id="PR00385">
    <property type="entry name" value="P450"/>
</dbReference>
<dbReference type="PANTHER" id="PTHR24305">
    <property type="entry name" value="CYTOCHROME P450"/>
    <property type="match status" value="1"/>
</dbReference>
<evidence type="ECO:0000313" key="9">
    <source>
        <dbReference type="Proteomes" id="UP000077069"/>
    </source>
</evidence>
<sequence>MSTAAASTGLVGQLTSASASQIFLSFIVILTARFILRGVYRVYFHPLSKYPGPKLHAFTRIPQMIGLWKGEPHKRIEAIHAKYGRVVRTAPDEISYIDPEAWKFVHGHGDTKAQGSRPQKHWIRSGNDVTDTPSLLFAPTGSHSRMRRVFHSAFSDRSLKLQEPLIIKYIDLLRERLREKAPQGAIDIVKYFNFTTFDVMGDLAFGESLHMLNNDEYDPWVANTFEYLKTFTFLEMCQYYAVTRYGVRQLMKLMAKQRQEHFQYTVDKVNKRVDQGRATDGHDLWTLVLDKEGKREGLSRGEMFANANLFMVAGTETTATISAGFAYLMCKNPEVYAKFKKEVRETFKSQDEINIERAQALPYLNACLKEALRVYPPVSNAQPMLTPADGTTVMGEFMPPNTVVSIPQYAMYRSETNFKHALEYIPERWLGDERFESDNRKAFEPFHVGPRDCLGKNLAWHEMRLIAAKVHHQFDFELSPESDGWTDQKIFILNQKEPLYMKLKAVY</sequence>
<dbReference type="STRING" id="1460663.A0A177CMM1"/>
<comment type="similarity">
    <text evidence="2 7">Belongs to the cytochrome P450 family.</text>
</comment>
<dbReference type="InterPro" id="IPR002401">
    <property type="entry name" value="Cyt_P450_E_grp-I"/>
</dbReference>
<organism evidence="8 9">
    <name type="scientific">Paraphaeosphaeria sporulosa</name>
    <dbReference type="NCBI Taxonomy" id="1460663"/>
    <lineage>
        <taxon>Eukaryota</taxon>
        <taxon>Fungi</taxon>
        <taxon>Dikarya</taxon>
        <taxon>Ascomycota</taxon>
        <taxon>Pezizomycotina</taxon>
        <taxon>Dothideomycetes</taxon>
        <taxon>Pleosporomycetidae</taxon>
        <taxon>Pleosporales</taxon>
        <taxon>Massarineae</taxon>
        <taxon>Didymosphaeriaceae</taxon>
        <taxon>Paraphaeosphaeria</taxon>
    </lineage>
</organism>
<keyword evidence="5 6" id="KW-0408">Iron</keyword>
<accession>A0A177CMM1</accession>
<dbReference type="CDD" id="cd11058">
    <property type="entry name" value="CYP60B-like"/>
    <property type="match status" value="1"/>
</dbReference>
<evidence type="ECO:0000256" key="3">
    <source>
        <dbReference type="ARBA" id="ARBA00022617"/>
    </source>
</evidence>
<dbReference type="Pfam" id="PF00067">
    <property type="entry name" value="p450"/>
    <property type="match status" value="1"/>
</dbReference>
<evidence type="ECO:0000256" key="1">
    <source>
        <dbReference type="ARBA" id="ARBA00001971"/>
    </source>
</evidence>
<evidence type="ECO:0000256" key="4">
    <source>
        <dbReference type="ARBA" id="ARBA00022723"/>
    </source>
</evidence>
<keyword evidence="9" id="KW-1185">Reference proteome</keyword>
<keyword evidence="4 6" id="KW-0479">Metal-binding</keyword>
<feature type="binding site" description="axial binding residue" evidence="6">
    <location>
        <position position="453"/>
    </location>
    <ligand>
        <name>heme</name>
        <dbReference type="ChEBI" id="CHEBI:30413"/>
    </ligand>
    <ligandPart>
        <name>Fe</name>
        <dbReference type="ChEBI" id="CHEBI:18248"/>
    </ligandPart>
</feature>
<dbReference type="InParanoid" id="A0A177CMM1"/>
<evidence type="ECO:0000256" key="5">
    <source>
        <dbReference type="ARBA" id="ARBA00023004"/>
    </source>
</evidence>
<evidence type="ECO:0000313" key="8">
    <source>
        <dbReference type="EMBL" id="OAG08128.1"/>
    </source>
</evidence>
<dbReference type="InterPro" id="IPR017972">
    <property type="entry name" value="Cyt_P450_CS"/>
</dbReference>
<dbReference type="GeneID" id="28766146"/>
<dbReference type="GO" id="GO:0020037">
    <property type="term" value="F:heme binding"/>
    <property type="evidence" value="ECO:0007669"/>
    <property type="project" value="InterPro"/>
</dbReference>
<keyword evidence="7" id="KW-0560">Oxidoreductase</keyword>
<dbReference type="AlphaFoldDB" id="A0A177CMM1"/>
<name>A0A177CMM1_9PLEO</name>
<dbReference type="PANTHER" id="PTHR24305:SF210">
    <property type="entry name" value="CYTOCHROME P450 MONOOXYGENASE ASQL-RELATED"/>
    <property type="match status" value="1"/>
</dbReference>
<dbReference type="PROSITE" id="PS00086">
    <property type="entry name" value="CYTOCHROME_P450"/>
    <property type="match status" value="1"/>
</dbReference>
<dbReference type="GO" id="GO:0005506">
    <property type="term" value="F:iron ion binding"/>
    <property type="evidence" value="ECO:0007669"/>
    <property type="project" value="InterPro"/>
</dbReference>
<evidence type="ECO:0000256" key="7">
    <source>
        <dbReference type="RuleBase" id="RU000461"/>
    </source>
</evidence>
<dbReference type="InterPro" id="IPR050121">
    <property type="entry name" value="Cytochrome_P450_monoxygenase"/>
</dbReference>
<dbReference type="Proteomes" id="UP000077069">
    <property type="component" value="Unassembled WGS sequence"/>
</dbReference>
<keyword evidence="3 6" id="KW-0349">Heme</keyword>
<dbReference type="GO" id="GO:0004497">
    <property type="term" value="F:monooxygenase activity"/>
    <property type="evidence" value="ECO:0007669"/>
    <property type="project" value="UniProtKB-KW"/>
</dbReference>
<evidence type="ECO:0000256" key="2">
    <source>
        <dbReference type="ARBA" id="ARBA00010617"/>
    </source>
</evidence>
<dbReference type="Gene3D" id="1.10.630.10">
    <property type="entry name" value="Cytochrome P450"/>
    <property type="match status" value="1"/>
</dbReference>
<dbReference type="InterPro" id="IPR001128">
    <property type="entry name" value="Cyt_P450"/>
</dbReference>
<dbReference type="EMBL" id="KV441550">
    <property type="protein sequence ID" value="OAG08128.1"/>
    <property type="molecule type" value="Genomic_DNA"/>
</dbReference>
<dbReference type="SUPFAM" id="SSF48264">
    <property type="entry name" value="Cytochrome P450"/>
    <property type="match status" value="1"/>
</dbReference>
<reference evidence="8 9" key="1">
    <citation type="submission" date="2016-05" db="EMBL/GenBank/DDBJ databases">
        <title>Comparative analysis of secretome profiles of manganese(II)-oxidizing ascomycete fungi.</title>
        <authorList>
            <consortium name="DOE Joint Genome Institute"/>
            <person name="Zeiner C.A."/>
            <person name="Purvine S.O."/>
            <person name="Zink E.M."/>
            <person name="Wu S."/>
            <person name="Pasa-Tolic L."/>
            <person name="Chaput D.L."/>
            <person name="Haridas S."/>
            <person name="Grigoriev I.V."/>
            <person name="Santelli C.M."/>
            <person name="Hansel C.M."/>
        </authorList>
    </citation>
    <scope>NUCLEOTIDE SEQUENCE [LARGE SCALE GENOMIC DNA]</scope>
    <source>
        <strain evidence="8 9">AP3s5-JAC2a</strain>
    </source>
</reference>